<sequence length="687" mass="76564">MVEGDKRDDTSSSAALREQRNVSLQCPKLTETNCTTWALIMEIILKAYVQKARLQTLRSELETLKKKPHESTSEFAGKLSSIQAKFKSLGGTLKDKVLVRKLLNSVPKKFLPIVVSIEQYQEIDTMQFEESIGRITAFEERLKSQDEPENNYQNKLLLASSNNQGSGRGHGRNFTKNKSSYGKGTSRESINKNKLRCYECGEHGHFAKECTKWKYNKNKKEVSHLIYETDDEPTLLVSIVFRLYLFVTNLPVPIRIRGGCVDMERGFLSQKESGGGRGAKEKRLNSNSMNTSLGIGVSMKFNDIMNEDTLVGVASTVKEGVTPSVVDMMVKEKIFSLEDTTNPESFPTLTTTVTNTAGNAPGKSSYDNITSKPSGKKVNVRTLFTPGGNGIDVVVSVDSIRAISECFANTAYGFSWGRRWHTLLLLTISMDGLDAMLENGLWFIRNNLFILKKWHLDENLLKEDVNNVPVWVKLHSVPVTAFSEDGLSAIATKLGIPLMLESYTSDMCLQSWGRSSYARVMIELRADVELKDNIVVAMPKITREGHYTCNVCVEYEWKPPMYSSCKVFGHIHEECPKNTSAGEKKTMKKPSQTSRGVPVGLKMGFKPHEEYRPAPKKSIASSVGTTNLVNNGATSSGSSFMHVDNSSSGNPLKKIEFPREDEVASVDYDMARSLAYERGFGTQSLLE</sequence>
<keyword evidence="1" id="KW-0863">Zinc-finger</keyword>
<dbReference type="PROSITE" id="PS50158">
    <property type="entry name" value="ZF_CCHC"/>
    <property type="match status" value="1"/>
</dbReference>
<dbReference type="Pfam" id="PF00098">
    <property type="entry name" value="zf-CCHC"/>
    <property type="match status" value="1"/>
</dbReference>
<protein>
    <submittedName>
        <fullName evidence="4">Zinc finger, CCHC-type</fullName>
    </submittedName>
</protein>
<dbReference type="SUPFAM" id="SSF57756">
    <property type="entry name" value="Retrovirus zinc finger-like domains"/>
    <property type="match status" value="1"/>
</dbReference>
<evidence type="ECO:0000256" key="1">
    <source>
        <dbReference type="PROSITE-ProRule" id="PRU00047"/>
    </source>
</evidence>
<dbReference type="GO" id="GO:0003676">
    <property type="term" value="F:nucleic acid binding"/>
    <property type="evidence" value="ECO:0007669"/>
    <property type="project" value="InterPro"/>
</dbReference>
<feature type="domain" description="CCHC-type" evidence="3">
    <location>
        <begin position="196"/>
        <end position="212"/>
    </location>
</feature>
<comment type="caution">
    <text evidence="4">The sequence shown here is derived from an EMBL/GenBank/DDBJ whole genome shotgun (WGS) entry which is preliminary data.</text>
</comment>
<evidence type="ECO:0000259" key="3">
    <source>
        <dbReference type="PROSITE" id="PS50158"/>
    </source>
</evidence>
<dbReference type="GO" id="GO:0008270">
    <property type="term" value="F:zinc ion binding"/>
    <property type="evidence" value="ECO:0007669"/>
    <property type="project" value="UniProtKB-KW"/>
</dbReference>
<dbReference type="InterPro" id="IPR036875">
    <property type="entry name" value="Znf_CCHC_sf"/>
</dbReference>
<accession>A0A699HHZ3</accession>
<dbReference type="PANTHER" id="PTHR31286:SF99">
    <property type="entry name" value="DUF4283 DOMAIN-CONTAINING PROTEIN"/>
    <property type="match status" value="1"/>
</dbReference>
<dbReference type="Pfam" id="PF14223">
    <property type="entry name" value="Retrotran_gag_2"/>
    <property type="match status" value="1"/>
</dbReference>
<gene>
    <name evidence="4" type="ORF">Tci_392339</name>
</gene>
<dbReference type="InterPro" id="IPR001878">
    <property type="entry name" value="Znf_CCHC"/>
</dbReference>
<reference evidence="4" key="1">
    <citation type="journal article" date="2019" name="Sci. Rep.">
        <title>Draft genome of Tanacetum cinerariifolium, the natural source of mosquito coil.</title>
        <authorList>
            <person name="Yamashiro T."/>
            <person name="Shiraishi A."/>
            <person name="Satake H."/>
            <person name="Nakayama K."/>
        </authorList>
    </citation>
    <scope>NUCLEOTIDE SEQUENCE</scope>
</reference>
<dbReference type="AlphaFoldDB" id="A0A699HHZ3"/>
<proteinExistence type="predicted"/>
<keyword evidence="1" id="KW-0479">Metal-binding</keyword>
<name>A0A699HHZ3_TANCI</name>
<feature type="region of interest" description="Disordered" evidence="2">
    <location>
        <begin position="160"/>
        <end position="187"/>
    </location>
</feature>
<dbReference type="SMART" id="SM00343">
    <property type="entry name" value="ZnF_C2HC"/>
    <property type="match status" value="2"/>
</dbReference>
<dbReference type="InterPro" id="IPR040256">
    <property type="entry name" value="At4g02000-like"/>
</dbReference>
<keyword evidence="1" id="KW-0862">Zinc</keyword>
<evidence type="ECO:0000313" key="4">
    <source>
        <dbReference type="EMBL" id="GEY20365.1"/>
    </source>
</evidence>
<dbReference type="Gene3D" id="4.10.60.10">
    <property type="entry name" value="Zinc finger, CCHC-type"/>
    <property type="match status" value="1"/>
</dbReference>
<feature type="region of interest" description="Disordered" evidence="2">
    <location>
        <begin position="580"/>
        <end position="600"/>
    </location>
</feature>
<dbReference type="EMBL" id="BKCJ010159655">
    <property type="protein sequence ID" value="GEY20365.1"/>
    <property type="molecule type" value="Genomic_DNA"/>
</dbReference>
<organism evidence="4">
    <name type="scientific">Tanacetum cinerariifolium</name>
    <name type="common">Dalmatian daisy</name>
    <name type="synonym">Chrysanthemum cinerariifolium</name>
    <dbReference type="NCBI Taxonomy" id="118510"/>
    <lineage>
        <taxon>Eukaryota</taxon>
        <taxon>Viridiplantae</taxon>
        <taxon>Streptophyta</taxon>
        <taxon>Embryophyta</taxon>
        <taxon>Tracheophyta</taxon>
        <taxon>Spermatophyta</taxon>
        <taxon>Magnoliopsida</taxon>
        <taxon>eudicotyledons</taxon>
        <taxon>Gunneridae</taxon>
        <taxon>Pentapetalae</taxon>
        <taxon>asterids</taxon>
        <taxon>campanulids</taxon>
        <taxon>Asterales</taxon>
        <taxon>Asteraceae</taxon>
        <taxon>Asteroideae</taxon>
        <taxon>Anthemideae</taxon>
        <taxon>Anthemidinae</taxon>
        <taxon>Tanacetum</taxon>
    </lineage>
</organism>
<evidence type="ECO:0000256" key="2">
    <source>
        <dbReference type="SAM" id="MobiDB-lite"/>
    </source>
</evidence>
<dbReference type="PANTHER" id="PTHR31286">
    <property type="entry name" value="GLYCINE-RICH CELL WALL STRUCTURAL PROTEIN 1.8-LIKE"/>
    <property type="match status" value="1"/>
</dbReference>